<dbReference type="Gene3D" id="3.40.190.10">
    <property type="entry name" value="Periplasmic binding protein-like II"/>
    <property type="match status" value="2"/>
</dbReference>
<proteinExistence type="inferred from homology"/>
<evidence type="ECO:0000313" key="6">
    <source>
        <dbReference type="Proteomes" id="UP001597480"/>
    </source>
</evidence>
<keyword evidence="3" id="KW-0732">Signal</keyword>
<gene>
    <name evidence="5" type="ORF">ACFSR3_12195</name>
</gene>
<protein>
    <submittedName>
        <fullName evidence="5">Substrate-binding domain-containing protein</fullName>
    </submittedName>
</protein>
<dbReference type="PANTHER" id="PTHR30024:SF47">
    <property type="entry name" value="TAURINE-BINDING PERIPLASMIC PROTEIN"/>
    <property type="match status" value="1"/>
</dbReference>
<evidence type="ECO:0000313" key="5">
    <source>
        <dbReference type="EMBL" id="MFD2602822.1"/>
    </source>
</evidence>
<dbReference type="RefSeq" id="WP_379821267.1">
    <property type="nucleotide sequence ID" value="NZ_JBHUMD010000026.1"/>
</dbReference>
<dbReference type="PANTHER" id="PTHR30024">
    <property type="entry name" value="ALIPHATIC SULFONATES-BINDING PROTEIN-RELATED"/>
    <property type="match status" value="1"/>
</dbReference>
<keyword evidence="6" id="KW-1185">Reference proteome</keyword>
<comment type="similarity">
    <text evidence="2">Belongs to the bacterial solute-binding protein SsuA/TauA family.</text>
</comment>
<comment type="subcellular location">
    <subcellularLocation>
        <location evidence="1">Periplasm</location>
    </subcellularLocation>
</comment>
<reference evidence="6" key="1">
    <citation type="journal article" date="2019" name="Int. J. Syst. Evol. Microbiol.">
        <title>The Global Catalogue of Microorganisms (GCM) 10K type strain sequencing project: providing services to taxonomists for standard genome sequencing and annotation.</title>
        <authorList>
            <consortium name="The Broad Institute Genomics Platform"/>
            <consortium name="The Broad Institute Genome Sequencing Center for Infectious Disease"/>
            <person name="Wu L."/>
            <person name="Ma J."/>
        </authorList>
    </citation>
    <scope>NUCLEOTIDE SEQUENCE [LARGE SCALE GENOMIC DNA]</scope>
    <source>
        <strain evidence="6">KCTC 42107</strain>
    </source>
</reference>
<dbReference type="CDD" id="cd13637">
    <property type="entry name" value="PBP2_Ca3427_like"/>
    <property type="match status" value="1"/>
</dbReference>
<evidence type="ECO:0000256" key="3">
    <source>
        <dbReference type="ARBA" id="ARBA00022729"/>
    </source>
</evidence>
<dbReference type="Proteomes" id="UP001597480">
    <property type="component" value="Unassembled WGS sequence"/>
</dbReference>
<organism evidence="5 6">
    <name type="scientific">Flavobacterium suzhouense</name>
    <dbReference type="NCBI Taxonomy" id="1529638"/>
    <lineage>
        <taxon>Bacteria</taxon>
        <taxon>Pseudomonadati</taxon>
        <taxon>Bacteroidota</taxon>
        <taxon>Flavobacteriia</taxon>
        <taxon>Flavobacteriales</taxon>
        <taxon>Flavobacteriaceae</taxon>
        <taxon>Flavobacterium</taxon>
    </lineage>
</organism>
<name>A0ABW5NXU7_9FLAO</name>
<evidence type="ECO:0000256" key="2">
    <source>
        <dbReference type="ARBA" id="ARBA00010742"/>
    </source>
</evidence>
<evidence type="ECO:0000256" key="1">
    <source>
        <dbReference type="ARBA" id="ARBA00004418"/>
    </source>
</evidence>
<dbReference type="SUPFAM" id="SSF53850">
    <property type="entry name" value="Periplasmic binding protein-like II"/>
    <property type="match status" value="1"/>
</dbReference>
<dbReference type="InterPro" id="IPR054364">
    <property type="entry name" value="Ca3427-like_PBP2"/>
</dbReference>
<accession>A0ABW5NXU7</accession>
<evidence type="ECO:0000259" key="4">
    <source>
        <dbReference type="Pfam" id="PF22384"/>
    </source>
</evidence>
<dbReference type="EMBL" id="JBHUMD010000026">
    <property type="protein sequence ID" value="MFD2602822.1"/>
    <property type="molecule type" value="Genomic_DNA"/>
</dbReference>
<dbReference type="Pfam" id="PF22384">
    <property type="entry name" value="PBP2_Ca3427_like"/>
    <property type="match status" value="1"/>
</dbReference>
<feature type="domain" description="Ca3427-like PBP 2" evidence="4">
    <location>
        <begin position="91"/>
        <end position="179"/>
    </location>
</feature>
<comment type="caution">
    <text evidence="5">The sequence shown here is derived from an EMBL/GenBank/DDBJ whole genome shotgun (WGS) entry which is preliminary data.</text>
</comment>
<sequence>MTKLKIAGVPEHFNLPWHLSIENGDFSKKGIDLQWTDVPEGTGKLCQMLRDGSTDIAVILTEGIIKDITAGNDSKIVQVFVDSPLIWGIHVASGSKHEKLSDVEHGKVAISRLGSGSHLMAIVNAKNEGWDTKSLQYEIINTLNGAIEGLTEGRADYFMWEHFMTKPIVDKGIFRRIGDCPTPWPCFVIAVRNEVLNNNPEAIVQLLQVINNKTTSFKEIPNIDQTLAERYHQKIEDIREWLKITEWSQKKLEENTFDKVQNQLFELDIINNKIAFETAVQ</sequence>